<sequence length="560" mass="63380">MLDPVQAADIDNETADCDGEEWISVGSRWRVWWLILPAGCCVAALAMSLLSLVADRPAAVRWTMLVASVAAIWAIGSAVSIWRTRRWIRIRHDGFEVHTRRDETFYTDGQVSGLACLRIPDFHAGRLTSEQRQLTLWIDGGPAPTRIEAVNQFAPAAPDPLQPLIDRLQRRLLENAEDALRRHIPVEGERWQWDGQFLDYQLSSQKSGRVSIDEVSSVECLSGELRVWKSREPLPFLAIPLSRRDAWLLRALLESAIAARGDSTPVPDSSGDFGRLLFERRPTRLFGWVVTTMGLAVVAIATLLIAVGLARGRWPTVAIGLALLPAGGVVVYAGMRLIRSVLRCHEAGLLKTGFVGTTELRFDEIDVFSFDARRQYSHGRYSGTMITLIFANHSRPSAGIFHTETIPHVTDELEYLRERVSEHIARRMARMYAMTRVVQWTPELWFEETGLRYVRRSFWRRRPPRIIPYDAILEYEVDQDWLHIWSNEQERAVVKVRTSAPNFHPGLIVLEGLVGPMEREANGAAPSVPVPNRDPQEAADQGRQSAFESVFQSRLRDRNQ</sequence>
<feature type="transmembrane region" description="Helical" evidence="2">
    <location>
        <begin position="316"/>
        <end position="335"/>
    </location>
</feature>
<feature type="transmembrane region" description="Helical" evidence="2">
    <location>
        <begin position="59"/>
        <end position="82"/>
    </location>
</feature>
<feature type="compositionally biased region" description="Polar residues" evidence="1">
    <location>
        <begin position="542"/>
        <end position="552"/>
    </location>
</feature>
<keyword evidence="4" id="KW-1185">Reference proteome</keyword>
<feature type="transmembrane region" description="Helical" evidence="2">
    <location>
        <begin position="31"/>
        <end position="53"/>
    </location>
</feature>
<evidence type="ECO:0000313" key="3">
    <source>
        <dbReference type="EMBL" id="QDU38316.1"/>
    </source>
</evidence>
<evidence type="ECO:0000256" key="1">
    <source>
        <dbReference type="SAM" id="MobiDB-lite"/>
    </source>
</evidence>
<keyword evidence="2" id="KW-1133">Transmembrane helix</keyword>
<dbReference type="OrthoDB" id="236666at2"/>
<accession>A0A517Z755</accession>
<name>A0A517Z755_9PLAN</name>
<reference evidence="3 4" key="1">
    <citation type="submission" date="2019-02" db="EMBL/GenBank/DDBJ databases">
        <title>Deep-cultivation of Planctomycetes and their phenomic and genomic characterization uncovers novel biology.</title>
        <authorList>
            <person name="Wiegand S."/>
            <person name="Jogler M."/>
            <person name="Boedeker C."/>
            <person name="Pinto D."/>
            <person name="Vollmers J."/>
            <person name="Rivas-Marin E."/>
            <person name="Kohn T."/>
            <person name="Peeters S.H."/>
            <person name="Heuer A."/>
            <person name="Rast P."/>
            <person name="Oberbeckmann S."/>
            <person name="Bunk B."/>
            <person name="Jeske O."/>
            <person name="Meyerdierks A."/>
            <person name="Storesund J.E."/>
            <person name="Kallscheuer N."/>
            <person name="Luecker S."/>
            <person name="Lage O.M."/>
            <person name="Pohl T."/>
            <person name="Merkel B.J."/>
            <person name="Hornburger P."/>
            <person name="Mueller R.-W."/>
            <person name="Bruemmer F."/>
            <person name="Labrenz M."/>
            <person name="Spormann A.M."/>
            <person name="Op den Camp H."/>
            <person name="Overmann J."/>
            <person name="Amann R."/>
            <person name="Jetten M.S.M."/>
            <person name="Mascher T."/>
            <person name="Medema M.H."/>
            <person name="Devos D.P."/>
            <person name="Kaster A.-K."/>
            <person name="Ovreas L."/>
            <person name="Rohde M."/>
            <person name="Galperin M.Y."/>
            <person name="Jogler C."/>
        </authorList>
    </citation>
    <scope>NUCLEOTIDE SEQUENCE [LARGE SCALE GENOMIC DNA]</scope>
    <source>
        <strain evidence="3 4">Mal4</strain>
    </source>
</reference>
<dbReference type="EMBL" id="CP036275">
    <property type="protein sequence ID" value="QDU38316.1"/>
    <property type="molecule type" value="Genomic_DNA"/>
</dbReference>
<dbReference type="KEGG" id="mri:Mal4_26430"/>
<feature type="region of interest" description="Disordered" evidence="1">
    <location>
        <begin position="520"/>
        <end position="560"/>
    </location>
</feature>
<keyword evidence="2" id="KW-0472">Membrane</keyword>
<dbReference type="Proteomes" id="UP000320496">
    <property type="component" value="Chromosome"/>
</dbReference>
<evidence type="ECO:0000256" key="2">
    <source>
        <dbReference type="SAM" id="Phobius"/>
    </source>
</evidence>
<gene>
    <name evidence="3" type="ORF">Mal4_26430</name>
</gene>
<feature type="transmembrane region" description="Helical" evidence="2">
    <location>
        <begin position="285"/>
        <end position="310"/>
    </location>
</feature>
<evidence type="ECO:0000313" key="4">
    <source>
        <dbReference type="Proteomes" id="UP000320496"/>
    </source>
</evidence>
<keyword evidence="2" id="KW-0812">Transmembrane</keyword>
<organism evidence="3 4">
    <name type="scientific">Maioricimonas rarisocia</name>
    <dbReference type="NCBI Taxonomy" id="2528026"/>
    <lineage>
        <taxon>Bacteria</taxon>
        <taxon>Pseudomonadati</taxon>
        <taxon>Planctomycetota</taxon>
        <taxon>Planctomycetia</taxon>
        <taxon>Planctomycetales</taxon>
        <taxon>Planctomycetaceae</taxon>
        <taxon>Maioricimonas</taxon>
    </lineage>
</organism>
<proteinExistence type="predicted"/>
<dbReference type="AlphaFoldDB" id="A0A517Z755"/>
<dbReference type="RefSeq" id="WP_145369611.1">
    <property type="nucleotide sequence ID" value="NZ_CP036275.1"/>
</dbReference>
<protein>
    <submittedName>
        <fullName evidence="3">Uncharacterized protein</fullName>
    </submittedName>
</protein>